<keyword evidence="6" id="KW-1185">Reference proteome</keyword>
<sequence length="294" mass="33419">MHAGFRQMSRLNLRVLNLFAARQSHVARFSTRSSQTPQASSIERLQLLEEAPLADWLLSLDGKTGKNKPANVLAEEWLQEISDLRKKHIQNGRVDVNKTFAPEGVEEYDFWQHARAQRAEELRSRNIDDVTPEMEAELEAVRSSEEKVEKRRFWMNMLTNHVMRDGKKGKAYNLLNRAMYLVFLKKRTDPAAALLAALDSMAPLVQLHKISDGGARVETVPVPYSAVKRIGKAWKWVLEASDKRQSRDFSVRLAEEIIAAIDGKSSGYEKCSVIHKAAIANRSVAEEVLRGKWK</sequence>
<dbReference type="GO" id="GO:0006412">
    <property type="term" value="P:translation"/>
    <property type="evidence" value="ECO:0007669"/>
    <property type="project" value="InterPro"/>
</dbReference>
<dbReference type="GO" id="GO:1990904">
    <property type="term" value="C:ribonucleoprotein complex"/>
    <property type="evidence" value="ECO:0007669"/>
    <property type="project" value="UniProtKB-KW"/>
</dbReference>
<comment type="similarity">
    <text evidence="1">Belongs to the universal ribosomal protein uS7 family.</text>
</comment>
<gene>
    <name evidence="5" type="ORF">DASB73_035070</name>
</gene>
<protein>
    <submittedName>
        <fullName evidence="5">Mitochondrial 37S ribosomal protein</fullName>
    </submittedName>
</protein>
<dbReference type="InterPro" id="IPR023798">
    <property type="entry name" value="Ribosomal_uS7_dom"/>
</dbReference>
<evidence type="ECO:0000256" key="2">
    <source>
        <dbReference type="ARBA" id="ARBA00022980"/>
    </source>
</evidence>
<name>A0AAV5RM00_STABA</name>
<dbReference type="SUPFAM" id="SSF47973">
    <property type="entry name" value="Ribosomal protein S7"/>
    <property type="match status" value="1"/>
</dbReference>
<comment type="caution">
    <text evidence="5">The sequence shown here is derived from an EMBL/GenBank/DDBJ whole genome shotgun (WGS) entry which is preliminary data.</text>
</comment>
<organism evidence="5 6">
    <name type="scientific">Starmerella bacillaris</name>
    <name type="common">Yeast</name>
    <name type="synonym">Candida zemplinina</name>
    <dbReference type="NCBI Taxonomy" id="1247836"/>
    <lineage>
        <taxon>Eukaryota</taxon>
        <taxon>Fungi</taxon>
        <taxon>Dikarya</taxon>
        <taxon>Ascomycota</taxon>
        <taxon>Saccharomycotina</taxon>
        <taxon>Dipodascomycetes</taxon>
        <taxon>Dipodascales</taxon>
        <taxon>Trichomonascaceae</taxon>
        <taxon>Starmerella</taxon>
    </lineage>
</organism>
<feature type="domain" description="Small ribosomal subunit protein uS7" evidence="4">
    <location>
        <begin position="151"/>
        <end position="282"/>
    </location>
</feature>
<evidence type="ECO:0000313" key="5">
    <source>
        <dbReference type="EMBL" id="GMM52544.1"/>
    </source>
</evidence>
<evidence type="ECO:0000256" key="3">
    <source>
        <dbReference type="ARBA" id="ARBA00023274"/>
    </source>
</evidence>
<dbReference type="InterPro" id="IPR036823">
    <property type="entry name" value="Ribosomal_uS7_dom_sf"/>
</dbReference>
<proteinExistence type="inferred from homology"/>
<dbReference type="PANTHER" id="PTHR11205">
    <property type="entry name" value="RIBOSOMAL PROTEIN S7"/>
    <property type="match status" value="1"/>
</dbReference>
<evidence type="ECO:0000256" key="1">
    <source>
        <dbReference type="ARBA" id="ARBA00007151"/>
    </source>
</evidence>
<dbReference type="GO" id="GO:0005840">
    <property type="term" value="C:ribosome"/>
    <property type="evidence" value="ECO:0007669"/>
    <property type="project" value="UniProtKB-KW"/>
</dbReference>
<reference evidence="5 6" key="1">
    <citation type="journal article" date="2023" name="Elife">
        <title>Identification of key yeast species and microbe-microbe interactions impacting larval growth of Drosophila in the wild.</title>
        <authorList>
            <person name="Mure A."/>
            <person name="Sugiura Y."/>
            <person name="Maeda R."/>
            <person name="Honda K."/>
            <person name="Sakurai N."/>
            <person name="Takahashi Y."/>
            <person name="Watada M."/>
            <person name="Katoh T."/>
            <person name="Gotoh A."/>
            <person name="Gotoh Y."/>
            <person name="Taniguchi I."/>
            <person name="Nakamura K."/>
            <person name="Hayashi T."/>
            <person name="Katayama T."/>
            <person name="Uemura T."/>
            <person name="Hattori Y."/>
        </authorList>
    </citation>
    <scope>NUCLEOTIDE SEQUENCE [LARGE SCALE GENOMIC DNA]</scope>
    <source>
        <strain evidence="5 6">SB-73</strain>
    </source>
</reference>
<dbReference type="InterPro" id="IPR000235">
    <property type="entry name" value="Ribosomal_uS7"/>
</dbReference>
<accession>A0AAV5RM00</accession>
<evidence type="ECO:0000259" key="4">
    <source>
        <dbReference type="Pfam" id="PF00177"/>
    </source>
</evidence>
<evidence type="ECO:0000313" key="6">
    <source>
        <dbReference type="Proteomes" id="UP001362899"/>
    </source>
</evidence>
<dbReference type="EMBL" id="BTGC01000008">
    <property type="protein sequence ID" value="GMM52544.1"/>
    <property type="molecule type" value="Genomic_DNA"/>
</dbReference>
<dbReference type="AlphaFoldDB" id="A0AAV5RM00"/>
<keyword evidence="3" id="KW-0687">Ribonucleoprotein</keyword>
<keyword evidence="2 5" id="KW-0689">Ribosomal protein</keyword>
<dbReference type="Pfam" id="PF00177">
    <property type="entry name" value="Ribosomal_S7"/>
    <property type="match status" value="1"/>
</dbReference>
<dbReference type="Proteomes" id="UP001362899">
    <property type="component" value="Unassembled WGS sequence"/>
</dbReference>
<dbReference type="Gene3D" id="1.10.455.10">
    <property type="entry name" value="Ribosomal protein S7 domain"/>
    <property type="match status" value="1"/>
</dbReference>